<accession>A0AA43RJR0</accession>
<dbReference type="EMBL" id="JAUMVS010000417">
    <property type="protein sequence ID" value="MDO4843010.1"/>
    <property type="molecule type" value="Genomic_DNA"/>
</dbReference>
<reference evidence="1" key="1">
    <citation type="submission" date="2023-07" db="EMBL/GenBank/DDBJ databases">
        <title>Between Cages and Wild: Unraveling the Impact of Captivity on Animal Microbiomes and Antimicrobial Resistance.</title>
        <authorList>
            <person name="Schmartz G.P."/>
            <person name="Rehner J."/>
            <person name="Schuff M.J."/>
            <person name="Becker S.L."/>
            <person name="Kravczyk M."/>
            <person name="Gurevich A."/>
            <person name="Francke R."/>
            <person name="Mueller R."/>
            <person name="Keller V."/>
            <person name="Keller A."/>
        </authorList>
    </citation>
    <scope>NUCLEOTIDE SEQUENCE</scope>
    <source>
        <strain evidence="1">S12M_St_49</strain>
    </source>
</reference>
<protein>
    <submittedName>
        <fullName evidence="1">Uncharacterized protein</fullName>
    </submittedName>
</protein>
<evidence type="ECO:0000313" key="1">
    <source>
        <dbReference type="EMBL" id="MDO4843010.1"/>
    </source>
</evidence>
<evidence type="ECO:0000313" key="2">
    <source>
        <dbReference type="Proteomes" id="UP001168575"/>
    </source>
</evidence>
<feature type="non-terminal residue" evidence="1">
    <location>
        <position position="1"/>
    </location>
</feature>
<comment type="caution">
    <text evidence="1">The sequence shown here is derived from an EMBL/GenBank/DDBJ whole genome shotgun (WGS) entry which is preliminary data.</text>
</comment>
<dbReference type="AlphaFoldDB" id="A0AA43RJR0"/>
<sequence>DDYFILSGPQYEQEGRRQRQNESLIEGYSFYSKFIRNGKLWFVYTMVYPDKYHDVLTRLFKEIDEWQIWKRPRLKIKQAVDQTPKAVPEEPK</sequence>
<name>A0AA43RJR0_9ACTN</name>
<keyword evidence="2" id="KW-1185">Reference proteome</keyword>
<proteinExistence type="predicted"/>
<gene>
    <name evidence="1" type="ORF">Q3982_10070</name>
</gene>
<dbReference type="Proteomes" id="UP001168575">
    <property type="component" value="Unassembled WGS sequence"/>
</dbReference>
<organism evidence="1 2">
    <name type="scientific">Phoenicibacter congonensis</name>
    <dbReference type="NCBI Taxonomy" id="1944646"/>
    <lineage>
        <taxon>Bacteria</taxon>
        <taxon>Bacillati</taxon>
        <taxon>Actinomycetota</taxon>
        <taxon>Coriobacteriia</taxon>
        <taxon>Eggerthellales</taxon>
        <taxon>Eggerthellaceae</taxon>
        <taxon>Phoenicibacter</taxon>
    </lineage>
</organism>